<dbReference type="AlphaFoldDB" id="A0A9X8ZEB7"/>
<reference evidence="11 12" key="1">
    <citation type="journal article" date="2019" name="Environ. Microbiol.">
        <title>An active ?-lactamase is a part of an orchestrated cell wall stress resistance network of Bacillus subtilis and related rhizosphere species.</title>
        <authorList>
            <person name="Bucher T."/>
            <person name="Keren-Paz A."/>
            <person name="Hausser J."/>
            <person name="Olender T."/>
            <person name="Cytryn E."/>
            <person name="Kolodkin-Gal I."/>
        </authorList>
    </citation>
    <scope>NUCLEOTIDE SEQUENCE [LARGE SCALE GENOMIC DNA]</scope>
    <source>
        <strain evidence="11 12">I4</strain>
    </source>
</reference>
<keyword evidence="9" id="KW-0472">Membrane</keyword>
<keyword evidence="8" id="KW-0902">Two-component regulatory system</keyword>
<dbReference type="RefSeq" id="WP_137024281.1">
    <property type="nucleotide sequence ID" value="NZ_SZNT01000379.1"/>
</dbReference>
<protein>
    <recommendedName>
        <fullName evidence="2">histidine kinase</fullName>
        <ecNumber evidence="2">2.7.13.3</ecNumber>
    </recommendedName>
</protein>
<dbReference type="PRINTS" id="PR00344">
    <property type="entry name" value="BCTRLSENSOR"/>
</dbReference>
<dbReference type="EC" id="2.7.13.3" evidence="2"/>
<evidence type="ECO:0000313" key="11">
    <source>
        <dbReference type="EMBL" id="TKH08379.1"/>
    </source>
</evidence>
<organism evidence="11 12">
    <name type="scientific">Peribacillus simplex</name>
    <dbReference type="NCBI Taxonomy" id="1478"/>
    <lineage>
        <taxon>Bacteria</taxon>
        <taxon>Bacillati</taxon>
        <taxon>Bacillota</taxon>
        <taxon>Bacilli</taxon>
        <taxon>Bacillales</taxon>
        <taxon>Bacillaceae</taxon>
        <taxon>Peribacillus</taxon>
    </lineage>
</organism>
<dbReference type="Proteomes" id="UP000309170">
    <property type="component" value="Unassembled WGS sequence"/>
</dbReference>
<keyword evidence="9" id="KW-0812">Transmembrane</keyword>
<evidence type="ECO:0000259" key="10">
    <source>
        <dbReference type="PROSITE" id="PS50109"/>
    </source>
</evidence>
<dbReference type="PANTHER" id="PTHR44936">
    <property type="entry name" value="SENSOR PROTEIN CREC"/>
    <property type="match status" value="1"/>
</dbReference>
<dbReference type="Gene3D" id="3.30.565.10">
    <property type="entry name" value="Histidine kinase-like ATPase, C-terminal domain"/>
    <property type="match status" value="1"/>
</dbReference>
<dbReference type="GO" id="GO:0004673">
    <property type="term" value="F:protein histidine kinase activity"/>
    <property type="evidence" value="ECO:0007669"/>
    <property type="project" value="UniProtKB-EC"/>
</dbReference>
<feature type="transmembrane region" description="Helical" evidence="9">
    <location>
        <begin position="112"/>
        <end position="136"/>
    </location>
</feature>
<dbReference type="GO" id="GO:0005524">
    <property type="term" value="F:ATP binding"/>
    <property type="evidence" value="ECO:0007669"/>
    <property type="project" value="UniProtKB-KW"/>
</dbReference>
<evidence type="ECO:0000256" key="7">
    <source>
        <dbReference type="ARBA" id="ARBA00022840"/>
    </source>
</evidence>
<sequence>MKKSIRILLLIMIAVPLAGEFKFYPFDGTFRVSLGTPVFFLFLLWGRGIHPIIAGILTGMSVFVFRFSMAVGIRDISVEEAMYLHFPAFFYYFIYAFAFHKTKLNERHDQPLMVGLLGVLIELFASVSEMAIRSFLANQDTPLLAIDQLVLIAFIRSFFVLGFFNILKLREAKFAEAEQRMQKEQMLLFISSLYEESVQLKKTMQNAEEITRTCYDFYRRLKSEGNNGSDPQTALLIAGLVHEIKKDNQRIYAGLSELMSSENLQEYMNIEELGNIMIVSNRRYAESLRKDISFSLHIDGDHPNYHVYMVLSLINNLLANAVEAIKEEGYVSLHVKRKDQFVEFYISDNGPGIAPKQKEVIFTAGYTKKFDAAGNPSTGIGLSYVKQTVEKFGGHIRLMDNYKETVFIVGLPIDAIMEKGLTR</sequence>
<evidence type="ECO:0000313" key="12">
    <source>
        <dbReference type="Proteomes" id="UP000309170"/>
    </source>
</evidence>
<evidence type="ECO:0000256" key="6">
    <source>
        <dbReference type="ARBA" id="ARBA00022777"/>
    </source>
</evidence>
<keyword evidence="3" id="KW-0597">Phosphoprotein</keyword>
<dbReference type="SMART" id="SM00387">
    <property type="entry name" value="HATPase_c"/>
    <property type="match status" value="1"/>
</dbReference>
<keyword evidence="7" id="KW-0067">ATP-binding</keyword>
<keyword evidence="5" id="KW-0547">Nucleotide-binding</keyword>
<keyword evidence="6 11" id="KW-0418">Kinase</keyword>
<dbReference type="PROSITE" id="PS50109">
    <property type="entry name" value="HIS_KIN"/>
    <property type="match status" value="1"/>
</dbReference>
<evidence type="ECO:0000256" key="5">
    <source>
        <dbReference type="ARBA" id="ARBA00022741"/>
    </source>
</evidence>
<evidence type="ECO:0000256" key="4">
    <source>
        <dbReference type="ARBA" id="ARBA00022679"/>
    </source>
</evidence>
<feature type="transmembrane region" description="Helical" evidence="9">
    <location>
        <begin position="81"/>
        <end position="100"/>
    </location>
</feature>
<dbReference type="InterPro" id="IPR003594">
    <property type="entry name" value="HATPase_dom"/>
</dbReference>
<dbReference type="InterPro" id="IPR004358">
    <property type="entry name" value="Sig_transdc_His_kin-like_C"/>
</dbReference>
<evidence type="ECO:0000256" key="2">
    <source>
        <dbReference type="ARBA" id="ARBA00012438"/>
    </source>
</evidence>
<dbReference type="GO" id="GO:0000160">
    <property type="term" value="P:phosphorelay signal transduction system"/>
    <property type="evidence" value="ECO:0007669"/>
    <property type="project" value="UniProtKB-KW"/>
</dbReference>
<evidence type="ECO:0000256" key="3">
    <source>
        <dbReference type="ARBA" id="ARBA00022553"/>
    </source>
</evidence>
<dbReference type="Pfam" id="PF02518">
    <property type="entry name" value="HATPase_c"/>
    <property type="match status" value="1"/>
</dbReference>
<accession>A0A9X8ZEB7</accession>
<proteinExistence type="predicted"/>
<comment type="catalytic activity">
    <reaction evidence="1">
        <text>ATP + protein L-histidine = ADP + protein N-phospho-L-histidine.</text>
        <dbReference type="EC" id="2.7.13.3"/>
    </reaction>
</comment>
<dbReference type="InterPro" id="IPR050980">
    <property type="entry name" value="2C_sensor_his_kinase"/>
</dbReference>
<comment type="caution">
    <text evidence="11">The sequence shown here is derived from an EMBL/GenBank/DDBJ whole genome shotgun (WGS) entry which is preliminary data.</text>
</comment>
<gene>
    <name evidence="11" type="ORF">FC678_20460</name>
</gene>
<feature type="transmembrane region" description="Helical" evidence="9">
    <location>
        <begin position="148"/>
        <end position="167"/>
    </location>
</feature>
<dbReference type="SUPFAM" id="SSF55874">
    <property type="entry name" value="ATPase domain of HSP90 chaperone/DNA topoisomerase II/histidine kinase"/>
    <property type="match status" value="1"/>
</dbReference>
<evidence type="ECO:0000256" key="8">
    <source>
        <dbReference type="ARBA" id="ARBA00023012"/>
    </source>
</evidence>
<keyword evidence="4" id="KW-0808">Transferase</keyword>
<feature type="transmembrane region" description="Helical" evidence="9">
    <location>
        <begin position="52"/>
        <end position="69"/>
    </location>
</feature>
<evidence type="ECO:0000256" key="9">
    <source>
        <dbReference type="SAM" id="Phobius"/>
    </source>
</evidence>
<feature type="domain" description="Histidine kinase" evidence="10">
    <location>
        <begin position="310"/>
        <end position="415"/>
    </location>
</feature>
<keyword evidence="9" id="KW-1133">Transmembrane helix</keyword>
<dbReference type="InterPro" id="IPR005467">
    <property type="entry name" value="His_kinase_dom"/>
</dbReference>
<name>A0A9X8ZEB7_9BACI</name>
<dbReference type="PANTHER" id="PTHR44936:SF9">
    <property type="entry name" value="SENSOR PROTEIN CREC"/>
    <property type="match status" value="1"/>
</dbReference>
<evidence type="ECO:0000256" key="1">
    <source>
        <dbReference type="ARBA" id="ARBA00000085"/>
    </source>
</evidence>
<dbReference type="EMBL" id="SZNT01000379">
    <property type="protein sequence ID" value="TKH08379.1"/>
    <property type="molecule type" value="Genomic_DNA"/>
</dbReference>
<dbReference type="InterPro" id="IPR036890">
    <property type="entry name" value="HATPase_C_sf"/>
</dbReference>